<dbReference type="InterPro" id="IPR001128">
    <property type="entry name" value="Cyt_P450"/>
</dbReference>
<comment type="subcellular location">
    <subcellularLocation>
        <location evidence="2">Membrane</location>
    </subcellularLocation>
</comment>
<dbReference type="AlphaFoldDB" id="A0A9P6EAN1"/>
<keyword evidence="9 14" id="KW-0560">Oxidoreductase</keyword>
<keyword evidence="12" id="KW-0472">Membrane</keyword>
<keyword evidence="16" id="KW-1185">Reference proteome</keyword>
<comment type="pathway">
    <text evidence="3">Secondary metabolite biosynthesis; terpenoid biosynthesis.</text>
</comment>
<sequence length="541" mass="61325">MASSQSFLSAKLLDNLGGQPKWLKISVALVAVIVLRSISKYRNGVKAVAGIPGFRVPFFPLGMPGVMIPTSWWNPGYYFTWQWKTTNYTRFGNDTFSLVPFLVGPPTIYTATLEVARQSIGGGHKTSFAKADQFQPALLYWGMNLVAADKEVWRKHRRIVGPAFNNSVYEMVWKETLQLYRDMTAAEQWDGKQEIVVPVAQDITFKLALLVIGKCGFGFRFGWLDSPQSGGRKFSLQEALRIVADTNLQATLLPKWIRRYSPIKSFRDSYEAYEQMAQFMDQHVAQKKEEIQSKNSTEIGKDVLTLLVQANEQENSKLKMSKEELLGNVFILLFAGHETTGHTLAVTLAFLSLYPDIQEDAYQQVKSVIGNKEPNFEDCNKLDKVLAIFFESLRLFPSGHLLMREAWEDTVIQVPNPIGQEGTTSVPVPRGTQLIVDMVGVHYNPRYFPDPYEFKPSRWQDVGIDSETFTAFSIGPRACMGRKFATVESVCFLSCLLRDFEVHPLLNAGETKEQWRERVVDAIFVLTLGVKDVPLRFVRRL</sequence>
<proteinExistence type="inferred from homology"/>
<dbReference type="GO" id="GO:0016020">
    <property type="term" value="C:membrane"/>
    <property type="evidence" value="ECO:0007669"/>
    <property type="project" value="UniProtKB-SubCell"/>
</dbReference>
<keyword evidence="5 13" id="KW-0349">Heme</keyword>
<name>A0A9P6EAN1_9AGAR</name>
<evidence type="ECO:0000256" key="6">
    <source>
        <dbReference type="ARBA" id="ARBA00022692"/>
    </source>
</evidence>
<dbReference type="PANTHER" id="PTHR24305">
    <property type="entry name" value="CYTOCHROME P450"/>
    <property type="match status" value="1"/>
</dbReference>
<dbReference type="EMBL" id="MU157881">
    <property type="protein sequence ID" value="KAF9525621.1"/>
    <property type="molecule type" value="Genomic_DNA"/>
</dbReference>
<dbReference type="InterPro" id="IPR017972">
    <property type="entry name" value="Cyt_P450_CS"/>
</dbReference>
<keyword evidence="6" id="KW-0812">Transmembrane</keyword>
<dbReference type="OrthoDB" id="1470350at2759"/>
<dbReference type="Gene3D" id="1.10.630.10">
    <property type="entry name" value="Cytochrome P450"/>
    <property type="match status" value="1"/>
</dbReference>
<dbReference type="PROSITE" id="PS00086">
    <property type="entry name" value="CYTOCHROME_P450"/>
    <property type="match status" value="1"/>
</dbReference>
<evidence type="ECO:0000256" key="4">
    <source>
        <dbReference type="ARBA" id="ARBA00010617"/>
    </source>
</evidence>
<dbReference type="GO" id="GO:0016705">
    <property type="term" value="F:oxidoreductase activity, acting on paired donors, with incorporation or reduction of molecular oxygen"/>
    <property type="evidence" value="ECO:0007669"/>
    <property type="project" value="InterPro"/>
</dbReference>
<dbReference type="InterPro" id="IPR050121">
    <property type="entry name" value="Cytochrome_P450_monoxygenase"/>
</dbReference>
<evidence type="ECO:0000256" key="9">
    <source>
        <dbReference type="ARBA" id="ARBA00023002"/>
    </source>
</evidence>
<evidence type="ECO:0000256" key="10">
    <source>
        <dbReference type="ARBA" id="ARBA00023004"/>
    </source>
</evidence>
<evidence type="ECO:0000256" key="2">
    <source>
        <dbReference type="ARBA" id="ARBA00004370"/>
    </source>
</evidence>
<evidence type="ECO:0000256" key="8">
    <source>
        <dbReference type="ARBA" id="ARBA00022989"/>
    </source>
</evidence>
<comment type="cofactor">
    <cofactor evidence="1 13">
        <name>heme</name>
        <dbReference type="ChEBI" id="CHEBI:30413"/>
    </cofactor>
</comment>
<evidence type="ECO:0000256" key="1">
    <source>
        <dbReference type="ARBA" id="ARBA00001971"/>
    </source>
</evidence>
<dbReference type="SUPFAM" id="SSF48264">
    <property type="entry name" value="Cytochrome P450"/>
    <property type="match status" value="1"/>
</dbReference>
<evidence type="ECO:0000256" key="5">
    <source>
        <dbReference type="ARBA" id="ARBA00022617"/>
    </source>
</evidence>
<dbReference type="Pfam" id="PF00067">
    <property type="entry name" value="p450"/>
    <property type="match status" value="1"/>
</dbReference>
<organism evidence="15 16">
    <name type="scientific">Crepidotus variabilis</name>
    <dbReference type="NCBI Taxonomy" id="179855"/>
    <lineage>
        <taxon>Eukaryota</taxon>
        <taxon>Fungi</taxon>
        <taxon>Dikarya</taxon>
        <taxon>Basidiomycota</taxon>
        <taxon>Agaricomycotina</taxon>
        <taxon>Agaricomycetes</taxon>
        <taxon>Agaricomycetidae</taxon>
        <taxon>Agaricales</taxon>
        <taxon>Agaricineae</taxon>
        <taxon>Crepidotaceae</taxon>
        <taxon>Crepidotus</taxon>
    </lineage>
</organism>
<keyword evidence="7 13" id="KW-0479">Metal-binding</keyword>
<dbReference type="PANTHER" id="PTHR24305:SF166">
    <property type="entry name" value="CYTOCHROME P450 12A4, MITOCHONDRIAL-RELATED"/>
    <property type="match status" value="1"/>
</dbReference>
<evidence type="ECO:0000256" key="7">
    <source>
        <dbReference type="ARBA" id="ARBA00022723"/>
    </source>
</evidence>
<accession>A0A9P6EAN1</accession>
<dbReference type="PRINTS" id="PR00385">
    <property type="entry name" value="P450"/>
</dbReference>
<evidence type="ECO:0000256" key="11">
    <source>
        <dbReference type="ARBA" id="ARBA00023033"/>
    </source>
</evidence>
<comment type="caution">
    <text evidence="15">The sequence shown here is derived from an EMBL/GenBank/DDBJ whole genome shotgun (WGS) entry which is preliminary data.</text>
</comment>
<comment type="similarity">
    <text evidence="4 14">Belongs to the cytochrome P450 family.</text>
</comment>
<dbReference type="PRINTS" id="PR00463">
    <property type="entry name" value="EP450I"/>
</dbReference>
<evidence type="ECO:0000256" key="3">
    <source>
        <dbReference type="ARBA" id="ARBA00004721"/>
    </source>
</evidence>
<keyword evidence="8" id="KW-1133">Transmembrane helix</keyword>
<dbReference type="Proteomes" id="UP000807306">
    <property type="component" value="Unassembled WGS sequence"/>
</dbReference>
<evidence type="ECO:0000313" key="16">
    <source>
        <dbReference type="Proteomes" id="UP000807306"/>
    </source>
</evidence>
<reference evidence="15" key="1">
    <citation type="submission" date="2020-11" db="EMBL/GenBank/DDBJ databases">
        <authorList>
            <consortium name="DOE Joint Genome Institute"/>
            <person name="Ahrendt S."/>
            <person name="Riley R."/>
            <person name="Andreopoulos W."/>
            <person name="Labutti K."/>
            <person name="Pangilinan J."/>
            <person name="Ruiz-Duenas F.J."/>
            <person name="Barrasa J.M."/>
            <person name="Sanchez-Garcia M."/>
            <person name="Camarero S."/>
            <person name="Miyauchi S."/>
            <person name="Serrano A."/>
            <person name="Linde D."/>
            <person name="Babiker R."/>
            <person name="Drula E."/>
            <person name="Ayuso-Fernandez I."/>
            <person name="Pacheco R."/>
            <person name="Padilla G."/>
            <person name="Ferreira P."/>
            <person name="Barriuso J."/>
            <person name="Kellner H."/>
            <person name="Castanera R."/>
            <person name="Alfaro M."/>
            <person name="Ramirez L."/>
            <person name="Pisabarro A.G."/>
            <person name="Kuo A."/>
            <person name="Tritt A."/>
            <person name="Lipzen A."/>
            <person name="He G."/>
            <person name="Yan M."/>
            <person name="Ng V."/>
            <person name="Cullen D."/>
            <person name="Martin F."/>
            <person name="Rosso M.-N."/>
            <person name="Henrissat B."/>
            <person name="Hibbett D."/>
            <person name="Martinez A.T."/>
            <person name="Grigoriev I.V."/>
        </authorList>
    </citation>
    <scope>NUCLEOTIDE SEQUENCE</scope>
    <source>
        <strain evidence="15">CBS 506.95</strain>
    </source>
</reference>
<evidence type="ECO:0000256" key="13">
    <source>
        <dbReference type="PIRSR" id="PIRSR602401-1"/>
    </source>
</evidence>
<feature type="binding site" description="axial binding residue" evidence="13">
    <location>
        <position position="479"/>
    </location>
    <ligand>
        <name>heme</name>
        <dbReference type="ChEBI" id="CHEBI:30413"/>
    </ligand>
    <ligandPart>
        <name>Fe</name>
        <dbReference type="ChEBI" id="CHEBI:18248"/>
    </ligandPart>
</feature>
<protein>
    <submittedName>
        <fullName evidence="15">Cytochrome P450</fullName>
    </submittedName>
</protein>
<dbReference type="GO" id="GO:0005506">
    <property type="term" value="F:iron ion binding"/>
    <property type="evidence" value="ECO:0007669"/>
    <property type="project" value="InterPro"/>
</dbReference>
<evidence type="ECO:0000256" key="14">
    <source>
        <dbReference type="RuleBase" id="RU000461"/>
    </source>
</evidence>
<gene>
    <name evidence="15" type="ORF">CPB83DRAFT_859062</name>
</gene>
<dbReference type="InterPro" id="IPR002401">
    <property type="entry name" value="Cyt_P450_E_grp-I"/>
</dbReference>
<evidence type="ECO:0000256" key="12">
    <source>
        <dbReference type="ARBA" id="ARBA00023136"/>
    </source>
</evidence>
<keyword evidence="11 14" id="KW-0503">Monooxygenase</keyword>
<dbReference type="GO" id="GO:0004497">
    <property type="term" value="F:monooxygenase activity"/>
    <property type="evidence" value="ECO:0007669"/>
    <property type="project" value="UniProtKB-KW"/>
</dbReference>
<dbReference type="InterPro" id="IPR036396">
    <property type="entry name" value="Cyt_P450_sf"/>
</dbReference>
<evidence type="ECO:0000313" key="15">
    <source>
        <dbReference type="EMBL" id="KAF9525621.1"/>
    </source>
</evidence>
<keyword evidence="10 13" id="KW-0408">Iron</keyword>
<dbReference type="GO" id="GO:0020037">
    <property type="term" value="F:heme binding"/>
    <property type="evidence" value="ECO:0007669"/>
    <property type="project" value="InterPro"/>
</dbReference>